<keyword evidence="3" id="KW-1185">Reference proteome</keyword>
<reference evidence="2 3" key="1">
    <citation type="submission" date="2022-11" db="EMBL/GenBank/DDBJ databases">
        <title>Whole genome sequence of Eschrichtius robustus ER-17-0199.</title>
        <authorList>
            <person name="Bruniche-Olsen A."/>
            <person name="Black A.N."/>
            <person name="Fields C.J."/>
            <person name="Walden K."/>
            <person name="Dewoody J.A."/>
        </authorList>
    </citation>
    <scope>NUCLEOTIDE SEQUENCE [LARGE SCALE GENOMIC DNA]</scope>
    <source>
        <strain evidence="2">ER-17-0199</strain>
        <tissue evidence="2">Blubber</tissue>
    </source>
</reference>
<dbReference type="AlphaFoldDB" id="A0AB34HKU8"/>
<protein>
    <submittedName>
        <fullName evidence="2">Uncharacterized protein</fullName>
    </submittedName>
</protein>
<accession>A0AB34HKU8</accession>
<evidence type="ECO:0000313" key="2">
    <source>
        <dbReference type="EMBL" id="KAJ8791164.1"/>
    </source>
</evidence>
<feature type="compositionally biased region" description="Polar residues" evidence="1">
    <location>
        <begin position="17"/>
        <end position="28"/>
    </location>
</feature>
<dbReference type="Proteomes" id="UP001159641">
    <property type="component" value="Unassembled WGS sequence"/>
</dbReference>
<evidence type="ECO:0000313" key="3">
    <source>
        <dbReference type="Proteomes" id="UP001159641"/>
    </source>
</evidence>
<feature type="region of interest" description="Disordered" evidence="1">
    <location>
        <begin position="1"/>
        <end position="57"/>
    </location>
</feature>
<gene>
    <name evidence="2" type="ORF">J1605_020834</name>
</gene>
<name>A0AB34HKU8_ESCRO</name>
<comment type="caution">
    <text evidence="2">The sequence shown here is derived from an EMBL/GenBank/DDBJ whole genome shotgun (WGS) entry which is preliminary data.</text>
</comment>
<proteinExistence type="predicted"/>
<dbReference type="EMBL" id="JAIQCJ010001309">
    <property type="protein sequence ID" value="KAJ8791164.1"/>
    <property type="molecule type" value="Genomic_DNA"/>
</dbReference>
<evidence type="ECO:0000256" key="1">
    <source>
        <dbReference type="SAM" id="MobiDB-lite"/>
    </source>
</evidence>
<organism evidence="2 3">
    <name type="scientific">Eschrichtius robustus</name>
    <name type="common">California gray whale</name>
    <name type="synonym">Eschrichtius gibbosus</name>
    <dbReference type="NCBI Taxonomy" id="9764"/>
    <lineage>
        <taxon>Eukaryota</taxon>
        <taxon>Metazoa</taxon>
        <taxon>Chordata</taxon>
        <taxon>Craniata</taxon>
        <taxon>Vertebrata</taxon>
        <taxon>Euteleostomi</taxon>
        <taxon>Mammalia</taxon>
        <taxon>Eutheria</taxon>
        <taxon>Laurasiatheria</taxon>
        <taxon>Artiodactyla</taxon>
        <taxon>Whippomorpha</taxon>
        <taxon>Cetacea</taxon>
        <taxon>Mysticeti</taxon>
        <taxon>Eschrichtiidae</taxon>
        <taxon>Eschrichtius</taxon>
    </lineage>
</organism>
<sequence length="214" mass="22647">MACGRPSGRQLQEDSSEASAEMQTQTSRAGLHSGLGWTRDPKGPDGGPGGRRPSDIQPSLLEAAGLTSRVDTRPSEEREHLAQLVAALTRTRVAKQVGTEKSLSRDIASTCLLPPGPRGAGSTGRVSLGSTAPLLSSKEVRELGLVILVDARKSLAAPALSRALAALQVSRWVLSWGSELLQAQGVSSRRLPLSLQTFNSSWPGSAVQTFWFVL</sequence>